<feature type="compositionally biased region" description="Acidic residues" evidence="1">
    <location>
        <begin position="62"/>
        <end position="73"/>
    </location>
</feature>
<sequence>MSDSEPTPSFGEVSTTDAITGTNAGSALDASDSAGVTDAAAAVDAEMSGTDLSTGDRPNDVAGDDSSEREEGDVGLSGDAAPSTSVSDVDLDESDAIAGRVADDADDSGGDAPLADDAVEDFRFANDLVTNDAVAGETVLDEDAAPVEGAPYAAENELHGDVQLDEEP</sequence>
<evidence type="ECO:0000313" key="3">
    <source>
        <dbReference type="Proteomes" id="UP000228758"/>
    </source>
</evidence>
<gene>
    <name evidence="2" type="ORF">CLV46_1380</name>
</gene>
<accession>A0A2M9CIV8</accession>
<feature type="region of interest" description="Disordered" evidence="1">
    <location>
        <begin position="144"/>
        <end position="168"/>
    </location>
</feature>
<feature type="region of interest" description="Disordered" evidence="1">
    <location>
        <begin position="1"/>
        <end position="115"/>
    </location>
</feature>
<proteinExistence type="predicted"/>
<dbReference type="RefSeq" id="WP_100364086.1">
    <property type="nucleotide sequence ID" value="NZ_PGFF01000001.1"/>
</dbReference>
<dbReference type="AlphaFoldDB" id="A0A2M9CIV8"/>
<name>A0A2M9CIV8_9MICO</name>
<protein>
    <recommendedName>
        <fullName evidence="4">DUF5709 domain-containing protein</fullName>
    </recommendedName>
</protein>
<dbReference type="OrthoDB" id="5125238at2"/>
<evidence type="ECO:0008006" key="4">
    <source>
        <dbReference type="Google" id="ProtNLM"/>
    </source>
</evidence>
<organism evidence="2 3">
    <name type="scientific">Diaminobutyricimonas aerilata</name>
    <dbReference type="NCBI Taxonomy" id="1162967"/>
    <lineage>
        <taxon>Bacteria</taxon>
        <taxon>Bacillati</taxon>
        <taxon>Actinomycetota</taxon>
        <taxon>Actinomycetes</taxon>
        <taxon>Micrococcales</taxon>
        <taxon>Microbacteriaceae</taxon>
        <taxon>Diaminobutyricimonas</taxon>
    </lineage>
</organism>
<reference evidence="2 3" key="1">
    <citation type="submission" date="2017-11" db="EMBL/GenBank/DDBJ databases">
        <title>Genomic Encyclopedia of Archaeal and Bacterial Type Strains, Phase II (KMG-II): From Individual Species to Whole Genera.</title>
        <authorList>
            <person name="Goeker M."/>
        </authorList>
    </citation>
    <scope>NUCLEOTIDE SEQUENCE [LARGE SCALE GENOMIC DNA]</scope>
    <source>
        <strain evidence="2 3">DSM 27393</strain>
    </source>
</reference>
<comment type="caution">
    <text evidence="2">The sequence shown here is derived from an EMBL/GenBank/DDBJ whole genome shotgun (WGS) entry which is preliminary data.</text>
</comment>
<dbReference type="EMBL" id="PGFF01000001">
    <property type="protein sequence ID" value="PJJ71827.1"/>
    <property type="molecule type" value="Genomic_DNA"/>
</dbReference>
<feature type="compositionally biased region" description="Polar residues" evidence="1">
    <location>
        <begin position="1"/>
        <end position="23"/>
    </location>
</feature>
<evidence type="ECO:0000256" key="1">
    <source>
        <dbReference type="SAM" id="MobiDB-lite"/>
    </source>
</evidence>
<keyword evidence="3" id="KW-1185">Reference proteome</keyword>
<dbReference type="Proteomes" id="UP000228758">
    <property type="component" value="Unassembled WGS sequence"/>
</dbReference>
<feature type="compositionally biased region" description="Low complexity" evidence="1">
    <location>
        <begin position="24"/>
        <end position="45"/>
    </location>
</feature>
<evidence type="ECO:0000313" key="2">
    <source>
        <dbReference type="EMBL" id="PJJ71827.1"/>
    </source>
</evidence>